<evidence type="ECO:0000313" key="1">
    <source>
        <dbReference type="EMBL" id="OAV86097.1"/>
    </source>
</evidence>
<dbReference type="VEuPathDB" id="FungiDB:PTTG_09452"/>
<dbReference type="EMBL" id="ADAS02001699">
    <property type="protein sequence ID" value="OAV86097.1"/>
    <property type="molecule type" value="Genomic_DNA"/>
</dbReference>
<dbReference type="PANTHER" id="PTHR33050:SF7">
    <property type="entry name" value="RIBONUCLEASE H"/>
    <property type="match status" value="1"/>
</dbReference>
<feature type="non-terminal residue" evidence="1">
    <location>
        <position position="171"/>
    </location>
</feature>
<reference evidence="1" key="1">
    <citation type="submission" date="2009-11" db="EMBL/GenBank/DDBJ databases">
        <authorList>
            <consortium name="The Broad Institute Genome Sequencing Platform"/>
            <person name="Ward D."/>
            <person name="Feldgarden M."/>
            <person name="Earl A."/>
            <person name="Young S.K."/>
            <person name="Zeng Q."/>
            <person name="Koehrsen M."/>
            <person name="Alvarado L."/>
            <person name="Berlin A."/>
            <person name="Bochicchio J."/>
            <person name="Borenstein D."/>
            <person name="Chapman S.B."/>
            <person name="Chen Z."/>
            <person name="Engels R."/>
            <person name="Freedman E."/>
            <person name="Gellesch M."/>
            <person name="Goldberg J."/>
            <person name="Griggs A."/>
            <person name="Gujja S."/>
            <person name="Heilman E."/>
            <person name="Heiman D."/>
            <person name="Hepburn T."/>
            <person name="Howarth C."/>
            <person name="Jen D."/>
            <person name="Larson L."/>
            <person name="Lewis B."/>
            <person name="Mehta T."/>
            <person name="Park D."/>
            <person name="Pearson M."/>
            <person name="Roberts A."/>
            <person name="Saif S."/>
            <person name="Shea T."/>
            <person name="Shenoy N."/>
            <person name="Sisk P."/>
            <person name="Stolte C."/>
            <person name="Sykes S."/>
            <person name="Thomson T."/>
            <person name="Walk T."/>
            <person name="White J."/>
            <person name="Yandava C."/>
            <person name="Izard J."/>
            <person name="Baranova O.V."/>
            <person name="Blanton J.M."/>
            <person name="Tanner A.C."/>
            <person name="Dewhirst F.E."/>
            <person name="Haas B."/>
            <person name="Nusbaum C."/>
            <person name="Birren B."/>
        </authorList>
    </citation>
    <scope>NUCLEOTIDE SEQUENCE [LARGE SCALE GENOMIC DNA]</scope>
    <source>
        <strain evidence="1">1-1 BBBD Race 1</strain>
    </source>
</reference>
<accession>A0A180G0B6</accession>
<protein>
    <submittedName>
        <fullName evidence="1 2">Uncharacterized protein</fullName>
    </submittedName>
</protein>
<organism evidence="1">
    <name type="scientific">Puccinia triticina (isolate 1-1 / race 1 (BBBD))</name>
    <name type="common">Brown leaf rust fungus</name>
    <dbReference type="NCBI Taxonomy" id="630390"/>
    <lineage>
        <taxon>Eukaryota</taxon>
        <taxon>Fungi</taxon>
        <taxon>Dikarya</taxon>
        <taxon>Basidiomycota</taxon>
        <taxon>Pucciniomycotina</taxon>
        <taxon>Pucciniomycetes</taxon>
        <taxon>Pucciniales</taxon>
        <taxon>Pucciniaceae</taxon>
        <taxon>Puccinia</taxon>
    </lineage>
</organism>
<reference evidence="2 3" key="3">
    <citation type="journal article" date="2017" name="G3 (Bethesda)">
        <title>Comparative analysis highlights variable genome content of wheat rusts and divergence of the mating loci.</title>
        <authorList>
            <person name="Cuomo C.A."/>
            <person name="Bakkeren G."/>
            <person name="Khalil H.B."/>
            <person name="Panwar V."/>
            <person name="Joly D."/>
            <person name="Linning R."/>
            <person name="Sakthikumar S."/>
            <person name="Song X."/>
            <person name="Adiconis X."/>
            <person name="Fan L."/>
            <person name="Goldberg J.M."/>
            <person name="Levin J.Z."/>
            <person name="Young S."/>
            <person name="Zeng Q."/>
            <person name="Anikster Y."/>
            <person name="Bruce M."/>
            <person name="Wang M."/>
            <person name="Yin C."/>
            <person name="McCallum B."/>
            <person name="Szabo L.J."/>
            <person name="Hulbert S."/>
            <person name="Chen X."/>
            <person name="Fellers J.P."/>
        </authorList>
    </citation>
    <scope>NUCLEOTIDE SEQUENCE</scope>
    <source>
        <strain evidence="3">Isolate 1-1 / race 1 (BBBD)</strain>
        <strain evidence="2">isolate 1-1 / race 1 (BBBD)</strain>
    </source>
</reference>
<proteinExistence type="predicted"/>
<dbReference type="OrthoDB" id="2505248at2759"/>
<keyword evidence="3" id="KW-1185">Reference proteome</keyword>
<reference evidence="2" key="4">
    <citation type="submission" date="2025-05" db="UniProtKB">
        <authorList>
            <consortium name="EnsemblFungi"/>
        </authorList>
    </citation>
    <scope>IDENTIFICATION</scope>
    <source>
        <strain evidence="2">isolate 1-1 / race 1 (BBBD)</strain>
    </source>
</reference>
<evidence type="ECO:0000313" key="3">
    <source>
        <dbReference type="Proteomes" id="UP000005240"/>
    </source>
</evidence>
<dbReference type="EnsemblFungi" id="PTTG_09452-t43_1">
    <property type="protein sequence ID" value="PTTG_09452-t43_1-p1"/>
    <property type="gene ID" value="PTTG_09452"/>
</dbReference>
<dbReference type="InterPro" id="IPR052055">
    <property type="entry name" value="Hepadnavirus_pol/RT"/>
</dbReference>
<reference evidence="1" key="2">
    <citation type="submission" date="2016-05" db="EMBL/GenBank/DDBJ databases">
        <title>Comparative analysis highlights variable genome content of wheat rusts and divergence of the mating loci.</title>
        <authorList>
            <person name="Cuomo C.A."/>
            <person name="Bakkeren G."/>
            <person name="Szabo L."/>
            <person name="Khalil H."/>
            <person name="Joly D."/>
            <person name="Goldberg J."/>
            <person name="Young S."/>
            <person name="Zeng Q."/>
            <person name="Fellers J."/>
        </authorList>
    </citation>
    <scope>NUCLEOTIDE SEQUENCE [LARGE SCALE GENOMIC DNA]</scope>
    <source>
        <strain evidence="1">1-1 BBBD Race 1</strain>
    </source>
</reference>
<sequence>MNLDEWKAALEENGLLPKYTDVLHGFEFGFDQGIPEHSLGNLDCFTPDNHRSSEKARPKIEESIAKELAAKRMFGPFKREQLLEKFGFFWSNPLGAVVNGDGAIRPINDLSFPRNDPIIQSVNSFVDKSDFETTWDDFNLVSEFFAAEAGPLELALFDWEKAYRQIPTKIR</sequence>
<gene>
    <name evidence="1" type="ORF">PTTG_09452</name>
</gene>
<dbReference type="Proteomes" id="UP000005240">
    <property type="component" value="Unassembled WGS sequence"/>
</dbReference>
<name>A0A180G0B6_PUCT1</name>
<dbReference type="PANTHER" id="PTHR33050">
    <property type="entry name" value="REVERSE TRANSCRIPTASE DOMAIN-CONTAINING PROTEIN"/>
    <property type="match status" value="1"/>
</dbReference>
<dbReference type="AlphaFoldDB" id="A0A180G0B6"/>
<evidence type="ECO:0000313" key="2">
    <source>
        <dbReference type="EnsemblFungi" id="PTTG_09452-t43_1-p1"/>
    </source>
</evidence>